<dbReference type="GO" id="GO:0016791">
    <property type="term" value="F:phosphatase activity"/>
    <property type="evidence" value="ECO:0007669"/>
    <property type="project" value="InterPro"/>
</dbReference>
<feature type="site" description="Stabilizes the phosphoryl group" evidence="9">
    <location>
        <position position="103"/>
    </location>
</feature>
<feature type="site" description="Contributes to substrate recognition" evidence="9">
    <location>
        <position position="102"/>
    </location>
</feature>
<dbReference type="NCBIfam" id="TIGR01662">
    <property type="entry name" value="HAD-SF-IIIA"/>
    <property type="match status" value="1"/>
</dbReference>
<feature type="binding site" evidence="10">
    <location>
        <position position="128"/>
    </location>
    <ligand>
        <name>Mg(2+)</name>
        <dbReference type="ChEBI" id="CHEBI:18420"/>
    </ligand>
</feature>
<dbReference type="InterPro" id="IPR006543">
    <property type="entry name" value="Histidinol-phos"/>
</dbReference>
<keyword evidence="4 7" id="KW-0378">Hydrolase</keyword>
<evidence type="ECO:0000256" key="3">
    <source>
        <dbReference type="ARBA" id="ARBA00022723"/>
    </source>
</evidence>
<dbReference type="PANTHER" id="PTHR42891">
    <property type="entry name" value="D-GLYCERO-BETA-D-MANNO-HEPTOSE-1,7-BISPHOSPHATE 7-PHOSPHATASE"/>
    <property type="match status" value="1"/>
</dbReference>
<organism evidence="11 12">
    <name type="scientific">Caldimicrobium thiodismutans</name>
    <dbReference type="NCBI Taxonomy" id="1653476"/>
    <lineage>
        <taxon>Bacteria</taxon>
        <taxon>Pseudomonadati</taxon>
        <taxon>Thermodesulfobacteriota</taxon>
        <taxon>Thermodesulfobacteria</taxon>
        <taxon>Thermodesulfobacteriales</taxon>
        <taxon>Thermodesulfobacteriaceae</taxon>
        <taxon>Caldimicrobium</taxon>
    </lineage>
</organism>
<feature type="binding site" evidence="10">
    <location>
        <position position="10"/>
    </location>
    <ligand>
        <name>Mg(2+)</name>
        <dbReference type="ChEBI" id="CHEBI:18420"/>
    </ligand>
</feature>
<evidence type="ECO:0000256" key="7">
    <source>
        <dbReference type="PIRNR" id="PIRNR004682"/>
    </source>
</evidence>
<dbReference type="InterPro" id="IPR004446">
    <property type="entry name" value="Heptose_bisP_phosphatase"/>
</dbReference>
<comment type="cofactor">
    <cofactor evidence="10">
        <name>Zn(2+)</name>
        <dbReference type="ChEBI" id="CHEBI:29105"/>
    </cofactor>
</comment>
<proteinExistence type="inferred from homology"/>
<evidence type="ECO:0000256" key="10">
    <source>
        <dbReference type="PIRSR" id="PIRSR004682-4"/>
    </source>
</evidence>
<dbReference type="SUPFAM" id="SSF56784">
    <property type="entry name" value="HAD-like"/>
    <property type="match status" value="1"/>
</dbReference>
<dbReference type="GO" id="GO:0005975">
    <property type="term" value="P:carbohydrate metabolic process"/>
    <property type="evidence" value="ECO:0007669"/>
    <property type="project" value="InterPro"/>
</dbReference>
<evidence type="ECO:0000313" key="11">
    <source>
        <dbReference type="EMBL" id="PMP62902.1"/>
    </source>
</evidence>
<keyword evidence="3 10" id="KW-0479">Metal-binding</keyword>
<dbReference type="GO" id="GO:0005737">
    <property type="term" value="C:cytoplasm"/>
    <property type="evidence" value="ECO:0007669"/>
    <property type="project" value="UniProtKB-SubCell"/>
</dbReference>
<evidence type="ECO:0000256" key="8">
    <source>
        <dbReference type="PIRSR" id="PIRSR004682-1"/>
    </source>
</evidence>
<comment type="subcellular location">
    <subcellularLocation>
        <location evidence="1 7">Cytoplasm</location>
    </subcellularLocation>
</comment>
<feature type="binding site" evidence="10">
    <location>
        <position position="93"/>
    </location>
    <ligand>
        <name>Zn(2+)</name>
        <dbReference type="ChEBI" id="CHEBI:29105"/>
    </ligand>
</feature>
<feature type="binding site" evidence="10">
    <location>
        <position position="91"/>
    </location>
    <ligand>
        <name>Zn(2+)</name>
        <dbReference type="ChEBI" id="CHEBI:29105"/>
    </ligand>
</feature>
<comment type="similarity">
    <text evidence="7">Belongs to the gmhB family.</text>
</comment>
<keyword evidence="2 7" id="KW-0963">Cytoplasm</keyword>
<evidence type="ECO:0000256" key="5">
    <source>
        <dbReference type="ARBA" id="ARBA00023277"/>
    </source>
</evidence>
<evidence type="ECO:0000313" key="12">
    <source>
        <dbReference type="Proteomes" id="UP000235731"/>
    </source>
</evidence>
<sequence>MEKFPAVFLDRDGTINEEVGYLNHISRLKILPGVPKALKLLQEAGFKLFVVTNQSGPARGYFPKELVEEIHREIIKRLRRFGVNIEEFLVCLHHPDDNCSCRKPKTGLLELAFSKYPLDKERSFVIGDRLIDVELAKNFGLKSILVLTGYGRGEAEYILPQKKFQPDFIAENLLSAANFIINFLKS</sequence>
<name>A0A2N7PJH7_9BACT</name>
<dbReference type="NCBIfam" id="TIGR01656">
    <property type="entry name" value="Histidinol-ppas"/>
    <property type="match status" value="1"/>
</dbReference>
<dbReference type="Proteomes" id="UP000235731">
    <property type="component" value="Unassembled WGS sequence"/>
</dbReference>
<dbReference type="CDD" id="cd07503">
    <property type="entry name" value="HAD_HisB-N"/>
    <property type="match status" value="1"/>
</dbReference>
<dbReference type="AlphaFoldDB" id="A0A2N7PJH7"/>
<dbReference type="EMBL" id="PNIE01000051">
    <property type="protein sequence ID" value="PMP62902.1"/>
    <property type="molecule type" value="Genomic_DNA"/>
</dbReference>
<dbReference type="Gene3D" id="3.40.50.1000">
    <property type="entry name" value="HAD superfamily/HAD-like"/>
    <property type="match status" value="1"/>
</dbReference>
<evidence type="ECO:0000256" key="6">
    <source>
        <dbReference type="ARBA" id="ARBA00031828"/>
    </source>
</evidence>
<dbReference type="InterPro" id="IPR023214">
    <property type="entry name" value="HAD_sf"/>
</dbReference>
<reference evidence="11 12" key="1">
    <citation type="submission" date="2018-01" db="EMBL/GenBank/DDBJ databases">
        <title>Metagenomic assembled genomes from two thermal pools in the Uzon Caldera, Kamchatka, Russia.</title>
        <authorList>
            <person name="Wilkins L."/>
            <person name="Ettinger C."/>
        </authorList>
    </citation>
    <scope>NUCLEOTIDE SEQUENCE [LARGE SCALE GENOMIC DNA]</scope>
    <source>
        <strain evidence="11">ZAV-15</strain>
    </source>
</reference>
<evidence type="ECO:0000256" key="1">
    <source>
        <dbReference type="ARBA" id="ARBA00004496"/>
    </source>
</evidence>
<feature type="binding site" evidence="10">
    <location>
        <position position="12"/>
    </location>
    <ligand>
        <name>Mg(2+)</name>
        <dbReference type="ChEBI" id="CHEBI:18420"/>
    </ligand>
</feature>
<keyword evidence="10" id="KW-0460">Magnesium</keyword>
<dbReference type="PANTHER" id="PTHR42891:SF1">
    <property type="entry name" value="D-GLYCERO-BETA-D-MANNO-HEPTOSE-1,7-BISPHOSPHATE 7-PHOSPHATASE"/>
    <property type="match status" value="1"/>
</dbReference>
<feature type="binding site" evidence="10">
    <location>
        <position position="99"/>
    </location>
    <ligand>
        <name>Zn(2+)</name>
        <dbReference type="ChEBI" id="CHEBI:29105"/>
    </ligand>
</feature>
<gene>
    <name evidence="11" type="ORF">C0197_03655</name>
</gene>
<feature type="binding site" evidence="10">
    <location>
        <position position="101"/>
    </location>
    <ligand>
        <name>Zn(2+)</name>
        <dbReference type="ChEBI" id="CHEBI:29105"/>
    </ligand>
</feature>
<comment type="cofactor">
    <cofactor evidence="10">
        <name>Mg(2+)</name>
        <dbReference type="ChEBI" id="CHEBI:18420"/>
    </cofactor>
</comment>
<dbReference type="EC" id="3.1.3.-" evidence="7"/>
<dbReference type="GO" id="GO:0046872">
    <property type="term" value="F:metal ion binding"/>
    <property type="evidence" value="ECO:0007669"/>
    <property type="project" value="UniProtKB-KW"/>
</dbReference>
<dbReference type="InterPro" id="IPR036412">
    <property type="entry name" value="HAD-like_sf"/>
</dbReference>
<evidence type="ECO:0000256" key="2">
    <source>
        <dbReference type="ARBA" id="ARBA00022490"/>
    </source>
</evidence>
<protein>
    <recommendedName>
        <fullName evidence="6 7">D,D-heptose 1,7-bisphosphate phosphatase</fullName>
        <ecNumber evidence="7">3.1.3.-</ecNumber>
    </recommendedName>
</protein>
<dbReference type="PIRSF" id="PIRSF004682">
    <property type="entry name" value="GmhB"/>
    <property type="match status" value="1"/>
</dbReference>
<keyword evidence="10" id="KW-0862">Zinc</keyword>
<feature type="active site" description="Nucleophile" evidence="8">
    <location>
        <position position="10"/>
    </location>
</feature>
<keyword evidence="5 7" id="KW-0119">Carbohydrate metabolism</keyword>
<evidence type="ECO:0000256" key="9">
    <source>
        <dbReference type="PIRSR" id="PIRSR004682-3"/>
    </source>
</evidence>
<feature type="active site" description="Proton donor" evidence="8">
    <location>
        <position position="12"/>
    </location>
</feature>
<dbReference type="InterPro" id="IPR006549">
    <property type="entry name" value="HAD-SF_hydro_IIIA"/>
</dbReference>
<feature type="site" description="Stabilizes the phosphoryl group" evidence="9">
    <location>
        <position position="52"/>
    </location>
</feature>
<comment type="caution">
    <text evidence="11">The sequence shown here is derived from an EMBL/GenBank/DDBJ whole genome shotgun (WGS) entry which is preliminary data.</text>
</comment>
<accession>A0A2N7PJH7</accession>
<evidence type="ECO:0000256" key="4">
    <source>
        <dbReference type="ARBA" id="ARBA00022801"/>
    </source>
</evidence>
<dbReference type="Pfam" id="PF13242">
    <property type="entry name" value="Hydrolase_like"/>
    <property type="match status" value="1"/>
</dbReference>